<dbReference type="EMBL" id="SRLO01000321">
    <property type="protein sequence ID" value="TNN61137.1"/>
    <property type="molecule type" value="Genomic_DNA"/>
</dbReference>
<comment type="caution">
    <text evidence="2">The sequence shown here is derived from an EMBL/GenBank/DDBJ whole genome shotgun (WGS) entry which is preliminary data.</text>
</comment>
<feature type="region of interest" description="Disordered" evidence="1">
    <location>
        <begin position="196"/>
        <end position="230"/>
    </location>
</feature>
<sequence>MATEESLLNTTVRAGPVVLLAGGGAYPQKVPITGACVLGPSKSWNGMRRKWRGKNVVTTLHKVYDARKPPVLTLLSPVNQILLKQLQTARRVTHSQVVVGADGGGLQVEVREGEQQLAARVGPDVPVALGIGVVGQRVVGGGEGPRGGVGIESAVRDDVIRAESDPKTVAMGYQDRRSLIATELTDQGRRLIATVPKTRGEGPTRSTTSSHPYLISTKSKPQEGGEPSSSKRLKFSMICMLTSTVILKMQSLLVG</sequence>
<gene>
    <name evidence="2" type="ORF">EYF80_028645</name>
</gene>
<proteinExistence type="predicted"/>
<accession>A0A4Z2H5J5</accession>
<evidence type="ECO:0000313" key="2">
    <source>
        <dbReference type="EMBL" id="TNN61137.1"/>
    </source>
</evidence>
<organism evidence="2 3">
    <name type="scientific">Liparis tanakae</name>
    <name type="common">Tanaka's snailfish</name>
    <dbReference type="NCBI Taxonomy" id="230148"/>
    <lineage>
        <taxon>Eukaryota</taxon>
        <taxon>Metazoa</taxon>
        <taxon>Chordata</taxon>
        <taxon>Craniata</taxon>
        <taxon>Vertebrata</taxon>
        <taxon>Euteleostomi</taxon>
        <taxon>Actinopterygii</taxon>
        <taxon>Neopterygii</taxon>
        <taxon>Teleostei</taxon>
        <taxon>Neoteleostei</taxon>
        <taxon>Acanthomorphata</taxon>
        <taxon>Eupercaria</taxon>
        <taxon>Perciformes</taxon>
        <taxon>Cottioidei</taxon>
        <taxon>Cottales</taxon>
        <taxon>Liparidae</taxon>
        <taxon>Liparis</taxon>
    </lineage>
</organism>
<reference evidence="2 3" key="1">
    <citation type="submission" date="2019-03" db="EMBL/GenBank/DDBJ databases">
        <title>First draft genome of Liparis tanakae, snailfish: a comprehensive survey of snailfish specific genes.</title>
        <authorList>
            <person name="Kim W."/>
            <person name="Song I."/>
            <person name="Jeong J.-H."/>
            <person name="Kim D."/>
            <person name="Kim S."/>
            <person name="Ryu S."/>
            <person name="Song J.Y."/>
            <person name="Lee S.K."/>
        </authorList>
    </citation>
    <scope>NUCLEOTIDE SEQUENCE [LARGE SCALE GENOMIC DNA]</scope>
    <source>
        <tissue evidence="2">Muscle</tissue>
    </source>
</reference>
<dbReference type="Proteomes" id="UP000314294">
    <property type="component" value="Unassembled WGS sequence"/>
</dbReference>
<name>A0A4Z2H5J5_9TELE</name>
<keyword evidence="3" id="KW-1185">Reference proteome</keyword>
<dbReference type="AlphaFoldDB" id="A0A4Z2H5J5"/>
<protein>
    <submittedName>
        <fullName evidence="2">Uncharacterized protein</fullName>
    </submittedName>
</protein>
<evidence type="ECO:0000313" key="3">
    <source>
        <dbReference type="Proteomes" id="UP000314294"/>
    </source>
</evidence>
<feature type="compositionally biased region" description="Polar residues" evidence="1">
    <location>
        <begin position="204"/>
        <end position="219"/>
    </location>
</feature>
<evidence type="ECO:0000256" key="1">
    <source>
        <dbReference type="SAM" id="MobiDB-lite"/>
    </source>
</evidence>